<name>A0A3G8LGR0_9MOLU</name>
<protein>
    <submittedName>
        <fullName evidence="3">DUF4190 domain-containing protein</fullName>
    </submittedName>
</protein>
<reference evidence="3 4" key="1">
    <citation type="submission" date="2018-11" db="EMBL/GenBank/DDBJ databases">
        <title>Genome sequence of Mycoplasma struthionis sp. nov.</title>
        <authorList>
            <person name="Spergser J."/>
        </authorList>
    </citation>
    <scope>NUCLEOTIDE SEQUENCE [LARGE SCALE GENOMIC DNA]</scope>
    <source>
        <strain evidence="3 4">237IA</strain>
    </source>
</reference>
<gene>
    <name evidence="3" type="ORF">EGN60_02765</name>
</gene>
<keyword evidence="2" id="KW-1133">Transmembrane helix</keyword>
<keyword evidence="2" id="KW-0812">Transmembrane</keyword>
<dbReference type="RefSeq" id="WP_124724552.1">
    <property type="nucleotide sequence ID" value="NZ_CP034044.1"/>
</dbReference>
<evidence type="ECO:0000313" key="4">
    <source>
        <dbReference type="Proteomes" id="UP000275883"/>
    </source>
</evidence>
<keyword evidence="1" id="KW-0175">Coiled coil</keyword>
<evidence type="ECO:0000313" key="3">
    <source>
        <dbReference type="EMBL" id="AZG68859.1"/>
    </source>
</evidence>
<feature type="transmembrane region" description="Helical" evidence="2">
    <location>
        <begin position="105"/>
        <end position="129"/>
    </location>
</feature>
<dbReference type="Proteomes" id="UP000275883">
    <property type="component" value="Chromosome"/>
</dbReference>
<keyword evidence="4" id="KW-1185">Reference proteome</keyword>
<accession>A0A3G8LGR0</accession>
<organism evidence="3 4">
    <name type="scientific">Mycoplasma struthionis</name>
    <dbReference type="NCBI Taxonomy" id="538220"/>
    <lineage>
        <taxon>Bacteria</taxon>
        <taxon>Bacillati</taxon>
        <taxon>Mycoplasmatota</taxon>
        <taxon>Mollicutes</taxon>
        <taxon>Mycoplasmataceae</taxon>
        <taxon>Mycoplasma</taxon>
    </lineage>
</organism>
<evidence type="ECO:0000256" key="2">
    <source>
        <dbReference type="SAM" id="Phobius"/>
    </source>
</evidence>
<sequence length="139" mass="15886">MNNEEDKKIIEEVQNQVNDFDKKEDDKKISNNLEDQIKALKEKDYSDQLFKKDNKESNSNNENSTNRTIAILGIVFGVLYPLIGLILSLIAYSNVKKDQPKTRKLARAGVITSAVFFGISILFTMIFFGQHLLNLFRAN</sequence>
<proteinExistence type="predicted"/>
<feature type="transmembrane region" description="Helical" evidence="2">
    <location>
        <begin position="69"/>
        <end position="93"/>
    </location>
</feature>
<feature type="coiled-coil region" evidence="1">
    <location>
        <begin position="3"/>
        <end position="43"/>
    </location>
</feature>
<evidence type="ECO:0000256" key="1">
    <source>
        <dbReference type="SAM" id="Coils"/>
    </source>
</evidence>
<dbReference type="AlphaFoldDB" id="A0A3G8LGR0"/>
<keyword evidence="2" id="KW-0472">Membrane</keyword>
<dbReference type="KEGG" id="mstr:EGN60_02765"/>
<dbReference type="EMBL" id="CP034044">
    <property type="protein sequence ID" value="AZG68859.1"/>
    <property type="molecule type" value="Genomic_DNA"/>
</dbReference>